<dbReference type="AlphaFoldDB" id="A0A136WJ23"/>
<evidence type="ECO:0000313" key="2">
    <source>
        <dbReference type="Proteomes" id="UP000070539"/>
    </source>
</evidence>
<dbReference type="EMBL" id="LRVM01000001">
    <property type="protein sequence ID" value="KXL54464.1"/>
    <property type="molecule type" value="Genomic_DNA"/>
</dbReference>
<sequence length="44" mass="4955">MRPSLLFSVFSGIIAKEAFSFGYIAFKKKGRAFNIPVTILLLYV</sequence>
<gene>
    <name evidence="1" type="ORF">CLNEO_05700</name>
</gene>
<evidence type="ECO:0000313" key="1">
    <source>
        <dbReference type="EMBL" id="KXL54464.1"/>
    </source>
</evidence>
<accession>A0A136WJ23</accession>
<protein>
    <submittedName>
        <fullName evidence="1">Uncharacterized protein</fullName>
    </submittedName>
</protein>
<proteinExistence type="predicted"/>
<comment type="caution">
    <text evidence="1">The sequence shown here is derived from an EMBL/GenBank/DDBJ whole genome shotgun (WGS) entry which is preliminary data.</text>
</comment>
<keyword evidence="2" id="KW-1185">Reference proteome</keyword>
<dbReference type="Proteomes" id="UP000070539">
    <property type="component" value="Unassembled WGS sequence"/>
</dbReference>
<organism evidence="1 2">
    <name type="scientific">Anaerotignum neopropionicum</name>
    <dbReference type="NCBI Taxonomy" id="36847"/>
    <lineage>
        <taxon>Bacteria</taxon>
        <taxon>Bacillati</taxon>
        <taxon>Bacillota</taxon>
        <taxon>Clostridia</taxon>
        <taxon>Lachnospirales</taxon>
        <taxon>Anaerotignaceae</taxon>
        <taxon>Anaerotignum</taxon>
    </lineage>
</organism>
<dbReference type="STRING" id="36847.CLNEO_05700"/>
<name>A0A136WJ23_9FIRM</name>
<reference evidence="1 2" key="1">
    <citation type="submission" date="2016-01" db="EMBL/GenBank/DDBJ databases">
        <title>Genome sequence of Clostridium neopropionicum X4, DSM-3847.</title>
        <authorList>
            <person name="Poehlein A."/>
            <person name="Beck M.H."/>
            <person name="Bengelsdorf F.R."/>
            <person name="Daniel R."/>
            <person name="Duerre P."/>
        </authorList>
    </citation>
    <scope>NUCLEOTIDE SEQUENCE [LARGE SCALE GENOMIC DNA]</scope>
    <source>
        <strain evidence="1 2">DSM-3847</strain>
    </source>
</reference>